<evidence type="ECO:0000256" key="10">
    <source>
        <dbReference type="ARBA" id="ARBA00023002"/>
    </source>
</evidence>
<comment type="pathway">
    <text evidence="2 17">tRNA modification; tRNA-queuosine biosynthesis.</text>
</comment>
<keyword evidence="7 17" id="KW-0819">tRNA processing</keyword>
<evidence type="ECO:0000256" key="9">
    <source>
        <dbReference type="ARBA" id="ARBA00022785"/>
    </source>
</evidence>
<evidence type="ECO:0000256" key="16">
    <source>
        <dbReference type="ARBA" id="ARBA00047415"/>
    </source>
</evidence>
<evidence type="ECO:0000256" key="7">
    <source>
        <dbReference type="ARBA" id="ARBA00022694"/>
    </source>
</evidence>
<evidence type="ECO:0000256" key="11">
    <source>
        <dbReference type="ARBA" id="ARBA00023004"/>
    </source>
</evidence>
<reference evidence="18" key="2">
    <citation type="submission" date="2021-04" db="EMBL/GenBank/DDBJ databases">
        <authorList>
            <person name="Gilroy R."/>
        </authorList>
    </citation>
    <scope>NUCLEOTIDE SEQUENCE</scope>
    <source>
        <strain evidence="18">Gambia11-129</strain>
    </source>
</reference>
<accession>A0A9D1TPL5</accession>
<evidence type="ECO:0000313" key="19">
    <source>
        <dbReference type="Proteomes" id="UP000823936"/>
    </source>
</evidence>
<comment type="catalytic activity">
    <reaction evidence="16 17">
        <text>epoxyqueuosine(34) in tRNA + AH2 = queuosine(34) in tRNA + A + H2O</text>
        <dbReference type="Rhea" id="RHEA:32159"/>
        <dbReference type="Rhea" id="RHEA-COMP:18571"/>
        <dbReference type="Rhea" id="RHEA-COMP:18582"/>
        <dbReference type="ChEBI" id="CHEBI:13193"/>
        <dbReference type="ChEBI" id="CHEBI:15377"/>
        <dbReference type="ChEBI" id="CHEBI:17499"/>
        <dbReference type="ChEBI" id="CHEBI:194431"/>
        <dbReference type="ChEBI" id="CHEBI:194443"/>
        <dbReference type="EC" id="1.17.99.6"/>
    </reaction>
</comment>
<dbReference type="PANTHER" id="PTHR36701">
    <property type="entry name" value="EPOXYQUEUOSINE REDUCTASE QUEH"/>
    <property type="match status" value="1"/>
</dbReference>
<comment type="similarity">
    <text evidence="3 17">Belongs to the QueH family.</text>
</comment>
<dbReference type="GO" id="GO:0051539">
    <property type="term" value="F:4 iron, 4 sulfur cluster binding"/>
    <property type="evidence" value="ECO:0007669"/>
    <property type="project" value="UniProtKB-UniRule"/>
</dbReference>
<keyword evidence="13 17" id="KW-1015">Disulfide bond</keyword>
<dbReference type="GO" id="GO:0052693">
    <property type="term" value="F:epoxyqueuosine reductase activity"/>
    <property type="evidence" value="ECO:0007669"/>
    <property type="project" value="UniProtKB-UniRule"/>
</dbReference>
<evidence type="ECO:0000256" key="1">
    <source>
        <dbReference type="ARBA" id="ARBA00002268"/>
    </source>
</evidence>
<feature type="binding site" evidence="17">
    <location>
        <position position="13"/>
    </location>
    <ligand>
        <name>[4Fe-4S] cluster</name>
        <dbReference type="ChEBI" id="CHEBI:49883"/>
    </ligand>
</feature>
<evidence type="ECO:0000256" key="4">
    <source>
        <dbReference type="ARBA" id="ARBA00012622"/>
    </source>
</evidence>
<reference evidence="18" key="1">
    <citation type="journal article" date="2021" name="PeerJ">
        <title>Extensive microbial diversity within the chicken gut microbiome revealed by metagenomics and culture.</title>
        <authorList>
            <person name="Gilroy R."/>
            <person name="Ravi A."/>
            <person name="Getino M."/>
            <person name="Pursley I."/>
            <person name="Horton D.L."/>
            <person name="Alikhan N.F."/>
            <person name="Baker D."/>
            <person name="Gharbi K."/>
            <person name="Hall N."/>
            <person name="Watson M."/>
            <person name="Adriaenssens E.M."/>
            <person name="Foster-Nyarko E."/>
            <person name="Jarju S."/>
            <person name="Secka A."/>
            <person name="Antonio M."/>
            <person name="Oren A."/>
            <person name="Chaudhuri R.R."/>
            <person name="La Ragione R."/>
            <person name="Hildebrand F."/>
            <person name="Pallen M.J."/>
        </authorList>
    </citation>
    <scope>NUCLEOTIDE SEQUENCE</scope>
    <source>
        <strain evidence="18">Gambia11-129</strain>
    </source>
</reference>
<keyword evidence="14 17" id="KW-0676">Redox-active center</keyword>
<evidence type="ECO:0000256" key="15">
    <source>
        <dbReference type="ARBA" id="ARBA00031446"/>
    </source>
</evidence>
<keyword evidence="11 17" id="KW-0408">Iron</keyword>
<dbReference type="AlphaFoldDB" id="A0A9D1TPL5"/>
<dbReference type="Proteomes" id="UP000823936">
    <property type="component" value="Unassembled WGS sequence"/>
</dbReference>
<keyword evidence="10 17" id="KW-0560">Oxidoreductase</keyword>
<evidence type="ECO:0000256" key="5">
    <source>
        <dbReference type="ARBA" id="ARBA00016895"/>
    </source>
</evidence>
<evidence type="ECO:0000256" key="14">
    <source>
        <dbReference type="ARBA" id="ARBA00023284"/>
    </source>
</evidence>
<keyword evidence="12 17" id="KW-0411">Iron-sulfur</keyword>
<proteinExistence type="inferred from homology"/>
<keyword evidence="9 17" id="KW-0671">Queuosine biosynthesis</keyword>
<keyword evidence="6 17" id="KW-0004">4Fe-4S</keyword>
<dbReference type="PANTHER" id="PTHR36701:SF1">
    <property type="entry name" value="EPOXYQUEUOSINE REDUCTASE QUEH"/>
    <property type="match status" value="1"/>
</dbReference>
<evidence type="ECO:0000256" key="3">
    <source>
        <dbReference type="ARBA" id="ARBA00008207"/>
    </source>
</evidence>
<sequence length="179" mass="20887">MEEKEKILLHVCCGPCSTSSIERLLSMDYLPLLFFSDSNIYPESEFKKRYDNALCVASFYGLEIIREEQDHDAWLRHVKGFEGEEEGGKRCALCFDYNIKRTYLKAKELGIPYFTTTLTVSRFKSSPLIFSVGEKYEGFCKIDFKKKNGFARSIELSRQMELYRQSYCGCEFSMRRNDG</sequence>
<feature type="disulfide bond" description="Redox-active" evidence="17">
    <location>
        <begin position="168"/>
        <end position="170"/>
    </location>
</feature>
<dbReference type="HAMAP" id="MF_02089">
    <property type="entry name" value="QueH"/>
    <property type="match status" value="1"/>
</dbReference>
<protein>
    <recommendedName>
        <fullName evidence="5 17">Epoxyqueuosine reductase QueH</fullName>
        <ecNumber evidence="4 17">1.17.99.6</ecNumber>
    </recommendedName>
    <alternativeName>
        <fullName evidence="15 17">Queuosine biosynthesis protein QueH</fullName>
    </alternativeName>
</protein>
<dbReference type="GO" id="GO:0008616">
    <property type="term" value="P:tRNA queuosine(34) biosynthetic process"/>
    <property type="evidence" value="ECO:0007669"/>
    <property type="project" value="UniProtKB-UniRule"/>
</dbReference>
<evidence type="ECO:0000256" key="8">
    <source>
        <dbReference type="ARBA" id="ARBA00022723"/>
    </source>
</evidence>
<evidence type="ECO:0000256" key="2">
    <source>
        <dbReference type="ARBA" id="ARBA00004691"/>
    </source>
</evidence>
<dbReference type="GO" id="GO:0046872">
    <property type="term" value="F:metal ion binding"/>
    <property type="evidence" value="ECO:0007669"/>
    <property type="project" value="UniProtKB-KW"/>
</dbReference>
<feature type="binding site" evidence="17">
    <location>
        <position position="12"/>
    </location>
    <ligand>
        <name>[4Fe-4S] cluster</name>
        <dbReference type="ChEBI" id="CHEBI:49883"/>
    </ligand>
</feature>
<organism evidence="18 19">
    <name type="scientific">Candidatus Ornithospirochaeta avicola</name>
    <dbReference type="NCBI Taxonomy" id="2840896"/>
    <lineage>
        <taxon>Bacteria</taxon>
        <taxon>Pseudomonadati</taxon>
        <taxon>Spirochaetota</taxon>
        <taxon>Spirochaetia</taxon>
        <taxon>Spirochaetales</taxon>
        <taxon>Spirochaetaceae</taxon>
        <taxon>Spirochaetaceae incertae sedis</taxon>
        <taxon>Candidatus Ornithospirochaeta</taxon>
    </lineage>
</organism>
<evidence type="ECO:0000256" key="12">
    <source>
        <dbReference type="ARBA" id="ARBA00023014"/>
    </source>
</evidence>
<evidence type="ECO:0000256" key="17">
    <source>
        <dbReference type="HAMAP-Rule" id="MF_02089"/>
    </source>
</evidence>
<keyword evidence="8 17" id="KW-0479">Metal-binding</keyword>
<dbReference type="EMBL" id="DXHU01000023">
    <property type="protein sequence ID" value="HIV99570.1"/>
    <property type="molecule type" value="Genomic_DNA"/>
</dbReference>
<evidence type="ECO:0000256" key="13">
    <source>
        <dbReference type="ARBA" id="ARBA00023157"/>
    </source>
</evidence>
<feature type="binding site" evidence="17">
    <location>
        <position position="94"/>
    </location>
    <ligand>
        <name>[4Fe-4S] cluster</name>
        <dbReference type="ChEBI" id="CHEBI:49883"/>
    </ligand>
</feature>
<dbReference type="EC" id="1.17.99.6" evidence="4 17"/>
<feature type="binding site" evidence="17">
    <location>
        <position position="91"/>
    </location>
    <ligand>
        <name>[4Fe-4S] cluster</name>
        <dbReference type="ChEBI" id="CHEBI:49883"/>
    </ligand>
</feature>
<evidence type="ECO:0000256" key="6">
    <source>
        <dbReference type="ARBA" id="ARBA00022485"/>
    </source>
</evidence>
<name>A0A9D1TPL5_9SPIO</name>
<comment type="caution">
    <text evidence="18">The sequence shown here is derived from an EMBL/GenBank/DDBJ whole genome shotgun (WGS) entry which is preliminary data.</text>
</comment>
<evidence type="ECO:0000313" key="18">
    <source>
        <dbReference type="EMBL" id="HIV99570.1"/>
    </source>
</evidence>
<dbReference type="Pfam" id="PF02677">
    <property type="entry name" value="QueH"/>
    <property type="match status" value="1"/>
</dbReference>
<gene>
    <name evidence="17" type="primary">queH</name>
    <name evidence="18" type="ORF">IAB12_07330</name>
</gene>
<comment type="function">
    <text evidence="1 17">Catalyzes the conversion of epoxyqueuosine (oQ) to queuosine (Q), which is a hypermodified base found in the wobble positions of tRNA(Asp), tRNA(Asn), tRNA(His) and tRNA(Tyr).</text>
</comment>
<dbReference type="InterPro" id="IPR003828">
    <property type="entry name" value="QueH"/>
</dbReference>